<feature type="domain" description="Carbohydrate-binding" evidence="1">
    <location>
        <begin position="19"/>
        <end position="214"/>
    </location>
</feature>
<name>A0ABN6Z747_9BACE</name>
<accession>A0ABN6Z747</accession>
<sequence>MGKLNIKKLALTGTSVAELSVLMDKENIEFNAVECVNWDSYPYKPKMKFRIAHTDDAILLNYQVEEATVRAVYGEDNDQVWTDSCVEFFVIPANDGYYYNIEATCIGTVLLAVGKDRHERERASLDVMSGIQRWASLGREPFAEREGCAWELSLIIPYSAFFKHDIKSLDGVSAKGNFYKCGDELKTPHFVSWNPIKTENPDFHRPEFFGDLLFE</sequence>
<dbReference type="CDD" id="cd09620">
    <property type="entry name" value="CBM9_like_3"/>
    <property type="match status" value="1"/>
</dbReference>
<organism evidence="2 3">
    <name type="scientific">Bacteroides sedimenti</name>
    <dbReference type="NCBI Taxonomy" id="2136147"/>
    <lineage>
        <taxon>Bacteria</taxon>
        <taxon>Pseudomonadati</taxon>
        <taxon>Bacteroidota</taxon>
        <taxon>Bacteroidia</taxon>
        <taxon>Bacteroidales</taxon>
        <taxon>Bacteroidaceae</taxon>
        <taxon>Bacteroides</taxon>
    </lineage>
</organism>
<dbReference type="SUPFAM" id="SSF49344">
    <property type="entry name" value="CBD9-like"/>
    <property type="match status" value="1"/>
</dbReference>
<protein>
    <recommendedName>
        <fullName evidence="1">Carbohydrate-binding domain-containing protein</fullName>
    </recommendedName>
</protein>
<dbReference type="RefSeq" id="WP_434533883.1">
    <property type="nucleotide sequence ID" value="NZ_AP028055.1"/>
</dbReference>
<proteinExistence type="predicted"/>
<keyword evidence="3" id="KW-1185">Reference proteome</keyword>
<evidence type="ECO:0000313" key="3">
    <source>
        <dbReference type="Proteomes" id="UP001496674"/>
    </source>
</evidence>
<dbReference type="InterPro" id="IPR010502">
    <property type="entry name" value="Carb-bd_dom_fam9"/>
</dbReference>
<reference evidence="2 3" key="1">
    <citation type="submission" date="2023-04" db="EMBL/GenBank/DDBJ databases">
        <title>Draft genome sequence of acteroides sedimenti strain YN3PY1.</title>
        <authorList>
            <person name="Yoshida N."/>
        </authorList>
    </citation>
    <scope>NUCLEOTIDE SEQUENCE [LARGE SCALE GENOMIC DNA]</scope>
    <source>
        <strain evidence="2 3">YN3PY1</strain>
    </source>
</reference>
<dbReference type="Proteomes" id="UP001496674">
    <property type="component" value="Chromosome"/>
</dbReference>
<dbReference type="Gene3D" id="2.60.40.1190">
    <property type="match status" value="1"/>
</dbReference>
<evidence type="ECO:0000313" key="2">
    <source>
        <dbReference type="EMBL" id="BEH00040.1"/>
    </source>
</evidence>
<evidence type="ECO:0000259" key="1">
    <source>
        <dbReference type="Pfam" id="PF16011"/>
    </source>
</evidence>
<gene>
    <name evidence="2" type="ORF">BSYN_23040</name>
</gene>
<dbReference type="Pfam" id="PF16011">
    <property type="entry name" value="CBM9_2"/>
    <property type="match status" value="1"/>
</dbReference>
<dbReference type="EMBL" id="AP028055">
    <property type="protein sequence ID" value="BEH00040.1"/>
    <property type="molecule type" value="Genomic_DNA"/>
</dbReference>